<dbReference type="EMBL" id="CAKOFQ010006924">
    <property type="protein sequence ID" value="CAH1982592.1"/>
    <property type="molecule type" value="Genomic_DNA"/>
</dbReference>
<comment type="caution">
    <text evidence="3">The sequence shown here is derived from an EMBL/GenBank/DDBJ whole genome shotgun (WGS) entry which is preliminary data.</text>
</comment>
<organism evidence="3 4">
    <name type="scientific">Acanthoscelides obtectus</name>
    <name type="common">Bean weevil</name>
    <name type="synonym">Bruchus obtectus</name>
    <dbReference type="NCBI Taxonomy" id="200917"/>
    <lineage>
        <taxon>Eukaryota</taxon>
        <taxon>Metazoa</taxon>
        <taxon>Ecdysozoa</taxon>
        <taxon>Arthropoda</taxon>
        <taxon>Hexapoda</taxon>
        <taxon>Insecta</taxon>
        <taxon>Pterygota</taxon>
        <taxon>Neoptera</taxon>
        <taxon>Endopterygota</taxon>
        <taxon>Coleoptera</taxon>
        <taxon>Polyphaga</taxon>
        <taxon>Cucujiformia</taxon>
        <taxon>Chrysomeloidea</taxon>
        <taxon>Chrysomelidae</taxon>
        <taxon>Bruchinae</taxon>
        <taxon>Bruchini</taxon>
        <taxon>Acanthoscelides</taxon>
    </lineage>
</organism>
<dbReference type="SUPFAM" id="SSF100939">
    <property type="entry name" value="SPOC domain-like"/>
    <property type="match status" value="1"/>
</dbReference>
<dbReference type="InterPro" id="IPR016194">
    <property type="entry name" value="SPOC-like_C_dom_sf"/>
</dbReference>
<protein>
    <recommendedName>
        <fullName evidence="2">Ku domain-containing protein</fullName>
    </recommendedName>
</protein>
<dbReference type="PANTHER" id="PTHR12604">
    <property type="entry name" value="KU AUTOANTIGEN DNA HELICASE"/>
    <property type="match status" value="1"/>
</dbReference>
<dbReference type="GO" id="GO:0003690">
    <property type="term" value="F:double-stranded DNA binding"/>
    <property type="evidence" value="ECO:0007669"/>
    <property type="project" value="TreeGrafter"/>
</dbReference>
<evidence type="ECO:0000313" key="3">
    <source>
        <dbReference type="EMBL" id="CAH1982592.1"/>
    </source>
</evidence>
<dbReference type="SMART" id="SM00559">
    <property type="entry name" value="Ku78"/>
    <property type="match status" value="1"/>
</dbReference>
<dbReference type="GO" id="GO:0043564">
    <property type="term" value="C:Ku70:Ku80 complex"/>
    <property type="evidence" value="ECO:0007669"/>
    <property type="project" value="TreeGrafter"/>
</dbReference>
<dbReference type="Gene3D" id="2.40.290.10">
    <property type="match status" value="1"/>
</dbReference>
<evidence type="ECO:0000313" key="4">
    <source>
        <dbReference type="Proteomes" id="UP001152888"/>
    </source>
</evidence>
<accession>A0A9P0KTI3</accession>
<dbReference type="GO" id="GO:0000723">
    <property type="term" value="P:telomere maintenance"/>
    <property type="evidence" value="ECO:0007669"/>
    <property type="project" value="TreeGrafter"/>
</dbReference>
<proteinExistence type="predicted"/>
<dbReference type="InterPro" id="IPR006164">
    <property type="entry name" value="DNA_bd_Ku70/Ku80"/>
</dbReference>
<dbReference type="AlphaFoldDB" id="A0A9P0KTI3"/>
<evidence type="ECO:0000259" key="2">
    <source>
        <dbReference type="SMART" id="SM00559"/>
    </source>
</evidence>
<keyword evidence="1" id="KW-0238">DNA-binding</keyword>
<dbReference type="GO" id="GO:0006303">
    <property type="term" value="P:double-strand break repair via nonhomologous end joining"/>
    <property type="evidence" value="ECO:0007669"/>
    <property type="project" value="InterPro"/>
</dbReference>
<dbReference type="GO" id="GO:0042162">
    <property type="term" value="F:telomeric DNA binding"/>
    <property type="evidence" value="ECO:0007669"/>
    <property type="project" value="TreeGrafter"/>
</dbReference>
<dbReference type="OrthoDB" id="30826at2759"/>
<dbReference type="Pfam" id="PF02735">
    <property type="entry name" value="Ku"/>
    <property type="match status" value="1"/>
</dbReference>
<keyword evidence="4" id="KW-1185">Reference proteome</keyword>
<feature type="domain" description="Ku" evidence="2">
    <location>
        <begin position="269"/>
        <end position="410"/>
    </location>
</feature>
<dbReference type="PANTHER" id="PTHR12604:SF4">
    <property type="entry name" value="X-RAY REPAIR CROSS-COMPLEMENTING PROTEIN 5"/>
    <property type="match status" value="1"/>
</dbReference>
<dbReference type="Proteomes" id="UP001152888">
    <property type="component" value="Unassembled WGS sequence"/>
</dbReference>
<name>A0A9P0KTI3_ACAOB</name>
<gene>
    <name evidence="3" type="ORF">ACAOBT_LOCUS15107</name>
</gene>
<reference evidence="3" key="1">
    <citation type="submission" date="2022-03" db="EMBL/GenBank/DDBJ databases">
        <authorList>
            <person name="Sayadi A."/>
        </authorList>
    </citation>
    <scope>NUCLEOTIDE SEQUENCE</scope>
</reference>
<evidence type="ECO:0000256" key="1">
    <source>
        <dbReference type="ARBA" id="ARBA00023125"/>
    </source>
</evidence>
<sequence>MPAPVKHDIGIVVFDVRSSHLLEDFLKFVSWQQLNTKDQHLLMLANVKQCKNSKRLPNLLMFPNNLAKMKLKEVKDCIEDALVADEENTLNLGHIFRLAFHHLKTDFQDPIVVTKQIIIFSELLSGEPVEEGLLQMITDRILKEEIYLYIVGPRVNFLMPVKGPDYFCEDTYKDNIGLMVPTPIQEQMKTLVCNVSGVMAEVDVGLHLLLTYRRTGGSQPWKVPLTIGTKIQIPVKTSKVYRTDVNIQVKKEMIGEREPDSFALAEDITIPVDHEDIVRGLSICNNFVAIENDSTFFKSNTEPTFDIICFTPSENVPIAFMSGQESFVVLAEKNEKEPFFNALVTCLASQKKYAIASRVYIRQTQPKYFALIPLDDVTPKRFMMTEICAGEEIKDSIKFRSPSAPVAEVDTVIKDFVKSVDVMNPDGKVKKPLHPTMMVNWKDVKLLEMTVEECV</sequence>